<keyword evidence="1" id="KW-0472">Membrane</keyword>
<protein>
    <submittedName>
        <fullName evidence="2">Uncharacterized protein</fullName>
    </submittedName>
</protein>
<accession>A0ABQ8ZHL0</accession>
<reference evidence="2" key="2">
    <citation type="journal article" date="2023" name="Int. J. Mol. Sci.">
        <title>De Novo Assembly and Annotation of 11 Diverse Shrub Willow (Salix) Genomes Reveals Novel Gene Organization in Sex-Linked Regions.</title>
        <authorList>
            <person name="Hyden B."/>
            <person name="Feng K."/>
            <person name="Yates T.B."/>
            <person name="Jawdy S."/>
            <person name="Cereghino C."/>
            <person name="Smart L.B."/>
            <person name="Muchero W."/>
        </authorList>
    </citation>
    <scope>NUCLEOTIDE SEQUENCE</scope>
    <source>
        <tissue evidence="2">Shoot tip</tissue>
    </source>
</reference>
<keyword evidence="3" id="KW-1185">Reference proteome</keyword>
<feature type="transmembrane region" description="Helical" evidence="1">
    <location>
        <begin position="15"/>
        <end position="32"/>
    </location>
</feature>
<evidence type="ECO:0000313" key="3">
    <source>
        <dbReference type="Proteomes" id="UP001141253"/>
    </source>
</evidence>
<organism evidence="2 3">
    <name type="scientific">Salix suchowensis</name>
    <dbReference type="NCBI Taxonomy" id="1278906"/>
    <lineage>
        <taxon>Eukaryota</taxon>
        <taxon>Viridiplantae</taxon>
        <taxon>Streptophyta</taxon>
        <taxon>Embryophyta</taxon>
        <taxon>Tracheophyta</taxon>
        <taxon>Spermatophyta</taxon>
        <taxon>Magnoliopsida</taxon>
        <taxon>eudicotyledons</taxon>
        <taxon>Gunneridae</taxon>
        <taxon>Pentapetalae</taxon>
        <taxon>rosids</taxon>
        <taxon>fabids</taxon>
        <taxon>Malpighiales</taxon>
        <taxon>Salicaceae</taxon>
        <taxon>Saliceae</taxon>
        <taxon>Salix</taxon>
    </lineage>
</organism>
<keyword evidence="1" id="KW-0812">Transmembrane</keyword>
<proteinExistence type="predicted"/>
<dbReference type="Proteomes" id="UP001141253">
    <property type="component" value="Chromosome 16"/>
</dbReference>
<dbReference type="EMBL" id="JAPFFI010000027">
    <property type="protein sequence ID" value="KAJ6301331.1"/>
    <property type="molecule type" value="Genomic_DNA"/>
</dbReference>
<keyword evidence="1" id="KW-1133">Transmembrane helix</keyword>
<gene>
    <name evidence="2" type="ORF">OIU77_015605</name>
</gene>
<evidence type="ECO:0000256" key="1">
    <source>
        <dbReference type="SAM" id="Phobius"/>
    </source>
</evidence>
<sequence length="33" mass="3976">MDRPHPYDKVFSSEIISTATAWVFIFIIRRYNT</sequence>
<reference evidence="2" key="1">
    <citation type="submission" date="2022-10" db="EMBL/GenBank/DDBJ databases">
        <authorList>
            <person name="Hyden B.L."/>
            <person name="Feng K."/>
            <person name="Yates T."/>
            <person name="Jawdy S."/>
            <person name="Smart L.B."/>
            <person name="Muchero W."/>
        </authorList>
    </citation>
    <scope>NUCLEOTIDE SEQUENCE</scope>
    <source>
        <tissue evidence="2">Shoot tip</tissue>
    </source>
</reference>
<comment type="caution">
    <text evidence="2">The sequence shown here is derived from an EMBL/GenBank/DDBJ whole genome shotgun (WGS) entry which is preliminary data.</text>
</comment>
<name>A0ABQ8ZHL0_9ROSI</name>
<evidence type="ECO:0000313" key="2">
    <source>
        <dbReference type="EMBL" id="KAJ6301331.1"/>
    </source>
</evidence>